<dbReference type="Proteomes" id="UP000218418">
    <property type="component" value="Chromosome"/>
</dbReference>
<evidence type="ECO:0000256" key="2">
    <source>
        <dbReference type="ARBA" id="ARBA00022603"/>
    </source>
</evidence>
<dbReference type="PRINTS" id="PR00105">
    <property type="entry name" value="C5METTRFRASE"/>
</dbReference>
<protein>
    <recommendedName>
        <fullName evidence="1">DNA (cytosine-5-)-methyltransferase</fullName>
        <ecNumber evidence="1">2.1.1.37</ecNumber>
    </recommendedName>
</protein>
<evidence type="ECO:0000256" key="7">
    <source>
        <dbReference type="RuleBase" id="RU000416"/>
    </source>
</evidence>
<keyword evidence="2 6" id="KW-0489">Methyltransferase</keyword>
<keyword evidence="4 6" id="KW-0949">S-adenosyl-L-methionine</keyword>
<dbReference type="GO" id="GO:0009307">
    <property type="term" value="P:DNA restriction-modification system"/>
    <property type="evidence" value="ECO:0007669"/>
    <property type="project" value="UniProtKB-KW"/>
</dbReference>
<dbReference type="InterPro" id="IPR029063">
    <property type="entry name" value="SAM-dependent_MTases_sf"/>
</dbReference>
<dbReference type="PANTHER" id="PTHR10629">
    <property type="entry name" value="CYTOSINE-SPECIFIC METHYLTRANSFERASE"/>
    <property type="match status" value="1"/>
</dbReference>
<accession>A0A1Z4LTL3</accession>
<dbReference type="InterPro" id="IPR050390">
    <property type="entry name" value="C5-Methyltransferase"/>
</dbReference>
<feature type="active site" evidence="6">
    <location>
        <position position="375"/>
    </location>
</feature>
<dbReference type="REBASE" id="207113">
    <property type="entry name" value="M.Cpa267ORF40590P"/>
</dbReference>
<evidence type="ECO:0000256" key="3">
    <source>
        <dbReference type="ARBA" id="ARBA00022679"/>
    </source>
</evidence>
<keyword evidence="9" id="KW-1185">Reference proteome</keyword>
<dbReference type="AlphaFoldDB" id="A0A1Z4LTL3"/>
<dbReference type="Gene3D" id="3.90.120.10">
    <property type="entry name" value="DNA Methylase, subunit A, domain 2"/>
    <property type="match status" value="1"/>
</dbReference>
<dbReference type="PANTHER" id="PTHR10629:SF52">
    <property type="entry name" value="DNA (CYTOSINE-5)-METHYLTRANSFERASE 1"/>
    <property type="match status" value="1"/>
</dbReference>
<dbReference type="InterPro" id="IPR001525">
    <property type="entry name" value="C5_MeTfrase"/>
</dbReference>
<dbReference type="Pfam" id="PF00145">
    <property type="entry name" value="DNA_methylase"/>
    <property type="match status" value="1"/>
</dbReference>
<dbReference type="GO" id="GO:0003677">
    <property type="term" value="F:DNA binding"/>
    <property type="evidence" value="ECO:0007669"/>
    <property type="project" value="TreeGrafter"/>
</dbReference>
<evidence type="ECO:0000256" key="1">
    <source>
        <dbReference type="ARBA" id="ARBA00011975"/>
    </source>
</evidence>
<evidence type="ECO:0000256" key="4">
    <source>
        <dbReference type="ARBA" id="ARBA00022691"/>
    </source>
</evidence>
<dbReference type="PROSITE" id="PS51679">
    <property type="entry name" value="SAM_MT_C5"/>
    <property type="match status" value="1"/>
</dbReference>
<evidence type="ECO:0000256" key="6">
    <source>
        <dbReference type="PROSITE-ProRule" id="PRU01016"/>
    </source>
</evidence>
<evidence type="ECO:0000313" key="8">
    <source>
        <dbReference type="EMBL" id="BAY84563.1"/>
    </source>
</evidence>
<dbReference type="NCBIfam" id="TIGR00675">
    <property type="entry name" value="dcm"/>
    <property type="match status" value="1"/>
</dbReference>
<proteinExistence type="inferred from homology"/>
<reference evidence="8 9" key="1">
    <citation type="submission" date="2017-06" db="EMBL/GenBank/DDBJ databases">
        <title>Genome sequencing of cyanobaciteial culture collection at National Institute for Environmental Studies (NIES).</title>
        <authorList>
            <person name="Hirose Y."/>
            <person name="Shimura Y."/>
            <person name="Fujisawa T."/>
            <person name="Nakamura Y."/>
            <person name="Kawachi M."/>
        </authorList>
    </citation>
    <scope>NUCLEOTIDE SEQUENCE [LARGE SCALE GENOMIC DNA]</scope>
    <source>
        <strain evidence="8 9">NIES-267</strain>
    </source>
</reference>
<keyword evidence="5" id="KW-0680">Restriction system</keyword>
<dbReference type="GO" id="GO:0044027">
    <property type="term" value="P:negative regulation of gene expression via chromosomal CpG island methylation"/>
    <property type="evidence" value="ECO:0007669"/>
    <property type="project" value="TreeGrafter"/>
</dbReference>
<dbReference type="EC" id="2.1.1.37" evidence="1"/>
<evidence type="ECO:0000313" key="9">
    <source>
        <dbReference type="Proteomes" id="UP000218418"/>
    </source>
</evidence>
<dbReference type="GO" id="GO:0032259">
    <property type="term" value="P:methylation"/>
    <property type="evidence" value="ECO:0007669"/>
    <property type="project" value="UniProtKB-KW"/>
</dbReference>
<evidence type="ECO:0000256" key="5">
    <source>
        <dbReference type="ARBA" id="ARBA00022747"/>
    </source>
</evidence>
<dbReference type="SUPFAM" id="SSF53335">
    <property type="entry name" value="S-adenosyl-L-methionine-dependent methyltransferases"/>
    <property type="match status" value="1"/>
</dbReference>
<keyword evidence="3 6" id="KW-0808">Transferase</keyword>
<name>A0A1Z4LTL3_9CYAN</name>
<dbReference type="OrthoDB" id="451520at2"/>
<dbReference type="GO" id="GO:0003886">
    <property type="term" value="F:DNA (cytosine-5-)-methyltransferase activity"/>
    <property type="evidence" value="ECO:0007669"/>
    <property type="project" value="UniProtKB-EC"/>
</dbReference>
<dbReference type="Gene3D" id="3.40.50.150">
    <property type="entry name" value="Vaccinia Virus protein VP39"/>
    <property type="match status" value="1"/>
</dbReference>
<comment type="similarity">
    <text evidence="6 7">Belongs to the class I-like SAM-binding methyltransferase superfamily. C5-methyltransferase family.</text>
</comment>
<organism evidence="8 9">
    <name type="scientific">Calothrix parasitica NIES-267</name>
    <dbReference type="NCBI Taxonomy" id="1973488"/>
    <lineage>
        <taxon>Bacteria</taxon>
        <taxon>Bacillati</taxon>
        <taxon>Cyanobacteriota</taxon>
        <taxon>Cyanophyceae</taxon>
        <taxon>Nostocales</taxon>
        <taxon>Calotrichaceae</taxon>
        <taxon>Calothrix</taxon>
    </lineage>
</organism>
<dbReference type="EMBL" id="AP018227">
    <property type="protein sequence ID" value="BAY84563.1"/>
    <property type="molecule type" value="Genomic_DNA"/>
</dbReference>
<sequence>MRSLSGVSDNSHKPVEVCLHYINENQPEIIAQKSCFTKLSSQKQRNQKVDIALALIDSLKPSPKEAMVVASSVYGCIQRFILGVQSRHFNFTVQIRPSTKVKLKSEGFDYINSKEVVAATLFNSNAEWFEYPILEHSSGKFITYSVADLASVILPDGTTSRLIAAQRGSILEISSNTIFALSSLWELDLKEVVEAVGWVRWIRAISRKKGRINENALDKTVSVQQDKKSKEKYAGLVIRSNITLARQQDINLASNNEQSIWEKSDLRGNIGDSSNILNVVELFAGAGAMGLGFLMAAKQNKRYRIGFCGEVHPIYVETLKYNHSNFRKIFKATGINCVPEQTQPFDLRTKEAIEVTQRTCNELGNIHILIGGPPCQGFSNANRNSRSSENPHNQLVDTFFKYVERLKPRCFLMENVQGILWTPRAGQISNQINVVDWAMKRMRKAGYVVFPKLLDAAWYGVPQHRSRFFIFGIHKDLGYGKDDFGDWGPFPLPTHGPGTDKPYVTVKDAIQDLPAIGNGCHEYKMAYQQSESEKFTINAFLTAMRKRASKDLITDHVTSRHGEYVIERYREIPPGGNWQDIEEKLTNYTDVRRTHSNIYRRLEWNEPSITIGHYRKSMLIHPEQHRGLSLREASRLQSIPDWFRFVGSMNSIDGGLVHKQQQLANAVCPLLTKAIAEFIFNL</sequence>
<gene>
    <name evidence="8" type="ORF">NIES267_40590</name>
</gene>